<feature type="transmembrane region" description="Helical" evidence="1">
    <location>
        <begin position="75"/>
        <end position="93"/>
    </location>
</feature>
<feature type="transmembrane region" description="Helical" evidence="1">
    <location>
        <begin position="99"/>
        <end position="120"/>
    </location>
</feature>
<evidence type="ECO:0000313" key="2">
    <source>
        <dbReference type="EMBL" id="MEQ2305299.1"/>
    </source>
</evidence>
<dbReference type="EMBL" id="JAHRIP010062135">
    <property type="protein sequence ID" value="MEQ2305299.1"/>
    <property type="molecule type" value="Genomic_DNA"/>
</dbReference>
<protein>
    <submittedName>
        <fullName evidence="2">Uncharacterized protein</fullName>
    </submittedName>
</protein>
<keyword evidence="1" id="KW-0812">Transmembrane</keyword>
<proteinExistence type="predicted"/>
<name>A0ABV0ZHF4_9TELE</name>
<keyword evidence="1" id="KW-1133">Transmembrane helix</keyword>
<reference evidence="2 3" key="1">
    <citation type="submission" date="2021-06" db="EMBL/GenBank/DDBJ databases">
        <authorList>
            <person name="Palmer J.M."/>
        </authorList>
    </citation>
    <scope>NUCLEOTIDE SEQUENCE [LARGE SCALE GENOMIC DNA]</scope>
    <source>
        <strain evidence="2 3">AS_MEX2019</strain>
        <tissue evidence="2">Muscle</tissue>
    </source>
</reference>
<dbReference type="Proteomes" id="UP001469553">
    <property type="component" value="Unassembled WGS sequence"/>
</dbReference>
<evidence type="ECO:0000256" key="1">
    <source>
        <dbReference type="SAM" id="Phobius"/>
    </source>
</evidence>
<comment type="caution">
    <text evidence="2">The sequence shown here is derived from an EMBL/GenBank/DDBJ whole genome shotgun (WGS) entry which is preliminary data.</text>
</comment>
<organism evidence="2 3">
    <name type="scientific">Ameca splendens</name>
    <dbReference type="NCBI Taxonomy" id="208324"/>
    <lineage>
        <taxon>Eukaryota</taxon>
        <taxon>Metazoa</taxon>
        <taxon>Chordata</taxon>
        <taxon>Craniata</taxon>
        <taxon>Vertebrata</taxon>
        <taxon>Euteleostomi</taxon>
        <taxon>Actinopterygii</taxon>
        <taxon>Neopterygii</taxon>
        <taxon>Teleostei</taxon>
        <taxon>Neoteleostei</taxon>
        <taxon>Acanthomorphata</taxon>
        <taxon>Ovalentaria</taxon>
        <taxon>Atherinomorphae</taxon>
        <taxon>Cyprinodontiformes</taxon>
        <taxon>Goodeidae</taxon>
        <taxon>Ameca</taxon>
    </lineage>
</organism>
<gene>
    <name evidence="2" type="ORF">AMECASPLE_036310</name>
</gene>
<evidence type="ECO:0000313" key="3">
    <source>
        <dbReference type="Proteomes" id="UP001469553"/>
    </source>
</evidence>
<sequence length="130" mass="15263">MLSQSLHCSKKLNAFLHSHIETRHMIFKVRISMQNSALDINDPKVQDSILEQMKLRMSETATGGMHLRWKKQSNLIVLFGCVYSFLLISPDVFYCLWRLFFHFSVCFSFLCAVLWFSGCFKFDFRNASLH</sequence>
<accession>A0ABV0ZHF4</accession>
<keyword evidence="1" id="KW-0472">Membrane</keyword>
<keyword evidence="3" id="KW-1185">Reference proteome</keyword>